<dbReference type="Gene3D" id="1.10.10.60">
    <property type="entry name" value="Homeodomain-like"/>
    <property type="match status" value="1"/>
</dbReference>
<dbReference type="AlphaFoldDB" id="A0A4Q0MH96"/>
<reference evidence="2 3" key="1">
    <citation type="submission" date="2018-12" db="EMBL/GenBank/DDBJ databases">
        <title>bacterium Hansschlegelia zhihuaiae S113.</title>
        <authorList>
            <person name="He J."/>
        </authorList>
    </citation>
    <scope>NUCLEOTIDE SEQUENCE [LARGE SCALE GENOMIC DNA]</scope>
    <source>
        <strain evidence="2 3">S 113</strain>
    </source>
</reference>
<protein>
    <submittedName>
        <fullName evidence="2">GcrA cell cycle regulator</fullName>
    </submittedName>
</protein>
<evidence type="ECO:0000313" key="3">
    <source>
        <dbReference type="Proteomes" id="UP000289708"/>
    </source>
</evidence>
<evidence type="ECO:0000313" key="2">
    <source>
        <dbReference type="EMBL" id="RXF72755.1"/>
    </source>
</evidence>
<dbReference type="Proteomes" id="UP000289708">
    <property type="component" value="Unassembled WGS sequence"/>
</dbReference>
<feature type="compositionally biased region" description="Low complexity" evidence="1">
    <location>
        <begin position="63"/>
        <end position="79"/>
    </location>
</feature>
<sequence>MGWTDERVELLKKRWGDGLSASQIAAELGGVTRNAVIGKVHRLGLSGRAKSATSSVSRMRAKPAGQPRRPAPTAAPRQPSFATRGNAALAVSHAPAPRPTPAPRIVPIEVVETALVCERVTIMELRENMCRWPLGDPSQPEFRFCGGRSTPGAAYCPHHSQVAYQPANDRRNRRISAPAH</sequence>
<dbReference type="OrthoDB" id="9798071at2"/>
<feature type="region of interest" description="Disordered" evidence="1">
    <location>
        <begin position="48"/>
        <end position="81"/>
    </location>
</feature>
<comment type="caution">
    <text evidence="2">The sequence shown here is derived from an EMBL/GenBank/DDBJ whole genome shotgun (WGS) entry which is preliminary data.</text>
</comment>
<dbReference type="RefSeq" id="WP_128777916.1">
    <property type="nucleotide sequence ID" value="NZ_RYFI01000012.1"/>
</dbReference>
<dbReference type="EMBL" id="RYFI01000012">
    <property type="protein sequence ID" value="RXF72755.1"/>
    <property type="molecule type" value="Genomic_DNA"/>
</dbReference>
<organism evidence="2 3">
    <name type="scientific">Hansschlegelia zhihuaiae</name>
    <dbReference type="NCBI Taxonomy" id="405005"/>
    <lineage>
        <taxon>Bacteria</taxon>
        <taxon>Pseudomonadati</taxon>
        <taxon>Pseudomonadota</taxon>
        <taxon>Alphaproteobacteria</taxon>
        <taxon>Hyphomicrobiales</taxon>
        <taxon>Methylopilaceae</taxon>
        <taxon>Hansschlegelia</taxon>
    </lineage>
</organism>
<proteinExistence type="predicted"/>
<keyword evidence="3" id="KW-1185">Reference proteome</keyword>
<dbReference type="InterPro" id="IPR011681">
    <property type="entry name" value="GcrA"/>
</dbReference>
<dbReference type="Pfam" id="PF07750">
    <property type="entry name" value="GcrA"/>
    <property type="match status" value="1"/>
</dbReference>
<gene>
    <name evidence="2" type="ORF">EK403_13005</name>
</gene>
<accession>A0A4Q0MH96</accession>
<name>A0A4Q0MH96_9HYPH</name>
<evidence type="ECO:0000256" key="1">
    <source>
        <dbReference type="SAM" id="MobiDB-lite"/>
    </source>
</evidence>